<evidence type="ECO:0000313" key="1">
    <source>
        <dbReference type="EMBL" id="KPI36029.1"/>
    </source>
</evidence>
<accession>A0A0N0NIZ8</accession>
<dbReference type="RefSeq" id="XP_017995992.1">
    <property type="nucleotide sequence ID" value="XM_018141605.1"/>
</dbReference>
<dbReference type="VEuPathDB" id="FungiDB:AB675_1698"/>
<dbReference type="Proteomes" id="UP000038010">
    <property type="component" value="Unassembled WGS sequence"/>
</dbReference>
<evidence type="ECO:0008006" key="3">
    <source>
        <dbReference type="Google" id="ProtNLM"/>
    </source>
</evidence>
<keyword evidence="2" id="KW-1185">Reference proteome</keyword>
<sequence>MAIHFVEYDPTLKFRNPKLWELQKSRELSHASRVGHGRRRSLKAKRDQDEQCLAANSMQPSSSALDPFLKLAEDVSLSEKNLLHDYLTRVPVEFYGTSPNAVHSAVRESTFQYLSTSKVVLQWTILMAEMRRMTLLALPPSGQTIDTRRQQIYHMMRKQATNPESQLWADDILYGVAFAAMVEYRLGNVEMSQLHLAGCLAIWAVRHRPLSICDRTLLTNAIAVCTISPLASVRGTESAHVIERLKTMERIHFVRRRRSLRSAQSRSSEELENRRLRSLLNCDSTLKLSLDRSITDSTPSGLRVTIATLYILNIFLWGQGYTATDSQVLRFLLKLDHRLLLNLGRPYEEMIRPAPLLPNGLLYNTTTTIYEEMGFEVEYDKVLVCEVVKFVNFLVCMDRAYWQRLKKIMASWVLGIFDLSIELIRYDTRHHVEQSDDSIDHG</sequence>
<name>A0A0N0NIZ8_9EURO</name>
<reference evidence="1 2" key="1">
    <citation type="submission" date="2015-06" db="EMBL/GenBank/DDBJ databases">
        <title>Draft genome of the ant-associated black yeast Phialophora attae CBS 131958.</title>
        <authorList>
            <person name="Moreno L.F."/>
            <person name="Stielow B.J."/>
            <person name="de Hoog S."/>
            <person name="Vicente V.A."/>
            <person name="Weiss V.A."/>
            <person name="de Vries M."/>
            <person name="Cruz L.M."/>
            <person name="Souza E.M."/>
        </authorList>
    </citation>
    <scope>NUCLEOTIDE SEQUENCE [LARGE SCALE GENOMIC DNA]</scope>
    <source>
        <strain evidence="1 2">CBS 131958</strain>
    </source>
</reference>
<dbReference type="GeneID" id="28733485"/>
<dbReference type="EMBL" id="LFJN01000034">
    <property type="protein sequence ID" value="KPI36029.1"/>
    <property type="molecule type" value="Genomic_DNA"/>
</dbReference>
<protein>
    <recommendedName>
        <fullName evidence="3">Transcription factor domain-containing protein</fullName>
    </recommendedName>
</protein>
<proteinExistence type="predicted"/>
<organism evidence="1 2">
    <name type="scientific">Cyphellophora attinorum</name>
    <dbReference type="NCBI Taxonomy" id="1664694"/>
    <lineage>
        <taxon>Eukaryota</taxon>
        <taxon>Fungi</taxon>
        <taxon>Dikarya</taxon>
        <taxon>Ascomycota</taxon>
        <taxon>Pezizomycotina</taxon>
        <taxon>Eurotiomycetes</taxon>
        <taxon>Chaetothyriomycetidae</taxon>
        <taxon>Chaetothyriales</taxon>
        <taxon>Cyphellophoraceae</taxon>
        <taxon>Cyphellophora</taxon>
    </lineage>
</organism>
<gene>
    <name evidence="1" type="ORF">AB675_1698</name>
</gene>
<comment type="caution">
    <text evidence="1">The sequence shown here is derived from an EMBL/GenBank/DDBJ whole genome shotgun (WGS) entry which is preliminary data.</text>
</comment>
<evidence type="ECO:0000313" key="2">
    <source>
        <dbReference type="Proteomes" id="UP000038010"/>
    </source>
</evidence>
<dbReference type="AlphaFoldDB" id="A0A0N0NIZ8"/>